<feature type="compositionally biased region" description="Acidic residues" evidence="1">
    <location>
        <begin position="127"/>
        <end position="144"/>
    </location>
</feature>
<evidence type="ECO:0000256" key="1">
    <source>
        <dbReference type="SAM" id="MobiDB-lite"/>
    </source>
</evidence>
<sequence>MPQGNCQKHIILSINEDGSANKDSIPLKKKHQVCPHNHCFEQILKKNMKRHIQSHKDCNESCPCFNLNNNEEEANNSQNFDEDIRMEIEKPPSIINRVTRLFRSKIINKIMNPTVNGKMDESSLDSVMDDDDDDDEEQEEEDPIEREYINGVMEKFKGLYESFKHAKQQEEEMDRSLMSQLFWLREIIINHPILSSEDLESQYGELKSVGTKQIKELIQQCKKSKEQKEFRNTFPLIEFQIRGVESDRSSFGGGNGDGNGDCNSSGENQYFSLDELCNYTDNLKQYINLCMHHREKYLKHQRFYDEGFLKCDLKLDFFKVKDMKISLSTAKVAALKTEMGLSAQQIQNILRIFTFEKRDLNLYQIESFIQYKRKRMEEIFRCAPIDKGFIFHPADIIAYEIARQNTVITKPVTIKPSLDSAQETSTRKHSMLSGTIEILDSTISHSKSVLEIKSFSNCKQFMVKHGGEEYEHMRDHLSLVWKALNSLKKESKLKLGTLVINLDLHMGGDMKICYHYWKQSSLFSNVIL</sequence>
<keyword evidence="3" id="KW-1185">Reference proteome</keyword>
<evidence type="ECO:0000313" key="3">
    <source>
        <dbReference type="Proteomes" id="UP000076078"/>
    </source>
</evidence>
<accession>A0A152A3V0</accession>
<comment type="caution">
    <text evidence="2">The sequence shown here is derived from an EMBL/GenBank/DDBJ whole genome shotgun (WGS) entry which is preliminary data.</text>
</comment>
<evidence type="ECO:0000313" key="2">
    <source>
        <dbReference type="EMBL" id="KYR00906.1"/>
    </source>
</evidence>
<proteinExistence type="predicted"/>
<dbReference type="STRING" id="361077.A0A152A3V0"/>
<dbReference type="OrthoDB" id="24425at2759"/>
<reference evidence="2 3" key="1">
    <citation type="submission" date="2015-12" db="EMBL/GenBank/DDBJ databases">
        <title>Dictyostelia acquired genes for synthesis and detection of signals that induce cell-type specialization by lateral gene transfer from prokaryotes.</title>
        <authorList>
            <person name="Gloeckner G."/>
            <person name="Schaap P."/>
        </authorList>
    </citation>
    <scope>NUCLEOTIDE SEQUENCE [LARGE SCALE GENOMIC DNA]</scope>
    <source>
        <strain evidence="2 3">TK</strain>
    </source>
</reference>
<feature type="region of interest" description="Disordered" evidence="1">
    <location>
        <begin position="114"/>
        <end position="145"/>
    </location>
</feature>
<dbReference type="InParanoid" id="A0A152A3V0"/>
<gene>
    <name evidence="2" type="ORF">DLAC_02968</name>
</gene>
<name>A0A152A3V0_TIELA</name>
<dbReference type="Proteomes" id="UP000076078">
    <property type="component" value="Unassembled WGS sequence"/>
</dbReference>
<dbReference type="AlphaFoldDB" id="A0A152A3V0"/>
<protein>
    <submittedName>
        <fullName evidence="2">Uncharacterized protein</fullName>
    </submittedName>
</protein>
<dbReference type="EMBL" id="LODT01000013">
    <property type="protein sequence ID" value="KYR00906.1"/>
    <property type="molecule type" value="Genomic_DNA"/>
</dbReference>
<organism evidence="2 3">
    <name type="scientific">Tieghemostelium lacteum</name>
    <name type="common">Slime mold</name>
    <name type="synonym">Dictyostelium lacteum</name>
    <dbReference type="NCBI Taxonomy" id="361077"/>
    <lineage>
        <taxon>Eukaryota</taxon>
        <taxon>Amoebozoa</taxon>
        <taxon>Evosea</taxon>
        <taxon>Eumycetozoa</taxon>
        <taxon>Dictyostelia</taxon>
        <taxon>Dictyosteliales</taxon>
        <taxon>Raperosteliaceae</taxon>
        <taxon>Tieghemostelium</taxon>
    </lineage>
</organism>